<dbReference type="InterPro" id="IPR000601">
    <property type="entry name" value="PKD_dom"/>
</dbReference>
<organism evidence="2 3">
    <name type="scientific">Flavobacterium suzhouense</name>
    <dbReference type="NCBI Taxonomy" id="1529638"/>
    <lineage>
        <taxon>Bacteria</taxon>
        <taxon>Pseudomonadati</taxon>
        <taxon>Bacteroidota</taxon>
        <taxon>Flavobacteriia</taxon>
        <taxon>Flavobacteriales</taxon>
        <taxon>Flavobacteriaceae</taxon>
        <taxon>Flavobacterium</taxon>
    </lineage>
</organism>
<dbReference type="Gene3D" id="2.60.40.10">
    <property type="entry name" value="Immunoglobulins"/>
    <property type="match status" value="1"/>
</dbReference>
<comment type="caution">
    <text evidence="2">The sequence shown here is derived from an EMBL/GenBank/DDBJ whole genome shotgun (WGS) entry which is preliminary data.</text>
</comment>
<dbReference type="Pfam" id="PF13585">
    <property type="entry name" value="CHU_C"/>
    <property type="match status" value="1"/>
</dbReference>
<name>A0ABW5NTM1_9FLAO</name>
<gene>
    <name evidence="2" type="ORF">ACFSR3_09435</name>
</gene>
<dbReference type="InterPro" id="IPR035986">
    <property type="entry name" value="PKD_dom_sf"/>
</dbReference>
<dbReference type="CDD" id="cd00146">
    <property type="entry name" value="PKD"/>
    <property type="match status" value="1"/>
</dbReference>
<evidence type="ECO:0000313" key="2">
    <source>
        <dbReference type="EMBL" id="MFD2602275.1"/>
    </source>
</evidence>
<evidence type="ECO:0000259" key="1">
    <source>
        <dbReference type="PROSITE" id="PS50093"/>
    </source>
</evidence>
<dbReference type="SUPFAM" id="SSF82171">
    <property type="entry name" value="DPP6 N-terminal domain-like"/>
    <property type="match status" value="1"/>
</dbReference>
<keyword evidence="3" id="KW-1185">Reference proteome</keyword>
<feature type="domain" description="PKD" evidence="1">
    <location>
        <begin position="440"/>
        <end position="503"/>
    </location>
</feature>
<dbReference type="SUPFAM" id="SSF49299">
    <property type="entry name" value="PKD domain"/>
    <property type="match status" value="1"/>
</dbReference>
<proteinExistence type="predicted"/>
<evidence type="ECO:0000313" key="3">
    <source>
        <dbReference type="Proteomes" id="UP001597480"/>
    </source>
</evidence>
<dbReference type="InterPro" id="IPR013783">
    <property type="entry name" value="Ig-like_fold"/>
</dbReference>
<dbReference type="PROSITE" id="PS50093">
    <property type="entry name" value="PKD"/>
    <property type="match status" value="1"/>
</dbReference>
<dbReference type="EMBL" id="JBHUMD010000021">
    <property type="protein sequence ID" value="MFD2602275.1"/>
    <property type="molecule type" value="Genomic_DNA"/>
</dbReference>
<protein>
    <submittedName>
        <fullName evidence="2">T9SS type B sorting domain-containing protein</fullName>
    </submittedName>
</protein>
<dbReference type="NCBIfam" id="TIGR04131">
    <property type="entry name" value="Bac_Flav_CTERM"/>
    <property type="match status" value="1"/>
</dbReference>
<dbReference type="InterPro" id="IPR026341">
    <property type="entry name" value="T9SS_type_B"/>
</dbReference>
<sequence length="833" mass="91165">MKNIASIILLLLTINMFGQKEANNWQFGLFTGIHFEDDGSVTSLSSSIESNEGCSSISDNAGNLLFYTDGRNVWDRNNVLMPNGNYNAGTGLMGDSSSTQSGVIVPKKGDPNIYYIFTVDEPHHQNAAVYPNQFPGPYEDGSTIPSQDDGYNNGFNYSVVDLSVIGSNGSIGDVVTRNTHLVTYVPDDPDQIKYKCSEKVTAVKNRSGSGYWVITHFVNRFYAFEVTSTGVNPVPVISTLIPVVPVSGYRRNSIGCIKASPNGKKVAIAHVQISTLTGSTQQNGSIWLYDFNNETGILSNPLAISQDTMPYGVEFSQKTKKLYVSYDNSFTNFGGIHQYDLESDDIAGSDVFIAASPQSATLQLGPNGKIYRAVVNSPTLDVINNPDADGLLCNYVTGGVSLSTGTCYFGLPHFITSYFAVNIIASNKCFGNVTHFELDTDDDFTTVAWDFGDGHTSAASAQNTVSHTYTSVGTYTVTATINHQGEIHTETIDITITTTPTAYQADNLEECDPDNDGITVFNLSQNNSLILGSQLSTENTVKYFDNKENADANVNAINATAYVNTVNPQRIYARIHNSINPECFQLTSFLVSTLNSPVVDETVNETICLNNPEGLTIKAINTNPNLYTYLWSTGETTSKITVYQAGTYIVKITNQLGCSNTKTFVVTASDLAIVTDVIVNDMRDNNSVTIMAEPPQGVETTYVYSLDAPNGPFQESNYFERLTSGIHTVYIKDTKGCGIKAEEMTVLDTPKFFTPNGDGINDYWNIIGINANFYPNSKIYIFDRYGKLLADVDPKGIGWDGIFEGRPLPSNDYWFVLKLDNGRIIKGHFSLMR</sequence>
<dbReference type="Proteomes" id="UP001597480">
    <property type="component" value="Unassembled WGS sequence"/>
</dbReference>
<dbReference type="RefSeq" id="WP_379820751.1">
    <property type="nucleotide sequence ID" value="NZ_JBHUMD010000021.1"/>
</dbReference>
<dbReference type="Pfam" id="PF18911">
    <property type="entry name" value="PKD_4"/>
    <property type="match status" value="1"/>
</dbReference>
<accession>A0ABW5NTM1</accession>
<reference evidence="3" key="1">
    <citation type="journal article" date="2019" name="Int. J. Syst. Evol. Microbiol.">
        <title>The Global Catalogue of Microorganisms (GCM) 10K type strain sequencing project: providing services to taxonomists for standard genome sequencing and annotation.</title>
        <authorList>
            <consortium name="The Broad Institute Genomics Platform"/>
            <consortium name="The Broad Institute Genome Sequencing Center for Infectious Disease"/>
            <person name="Wu L."/>
            <person name="Ma J."/>
        </authorList>
    </citation>
    <scope>NUCLEOTIDE SEQUENCE [LARGE SCALE GENOMIC DNA]</scope>
    <source>
        <strain evidence="3">KCTC 42107</strain>
    </source>
</reference>